<dbReference type="PANTHER" id="PTHR10925">
    <property type="entry name" value="N-ACETYLTRANSFERASE 10"/>
    <property type="match status" value="1"/>
</dbReference>
<dbReference type="InterPro" id="IPR032672">
    <property type="entry name" value="TmcA/NAT10/Kre33"/>
</dbReference>
<dbReference type="GO" id="GO:0000049">
    <property type="term" value="F:tRNA binding"/>
    <property type="evidence" value="ECO:0007669"/>
    <property type="project" value="TreeGrafter"/>
</dbReference>
<gene>
    <name evidence="2" type="ORF">CTI12_AA399310</name>
</gene>
<dbReference type="PANTHER" id="PTHR10925:SF5">
    <property type="entry name" value="RNA CYTIDINE ACETYLTRANSFERASE"/>
    <property type="match status" value="1"/>
</dbReference>
<keyword evidence="3" id="KW-1185">Reference proteome</keyword>
<organism evidence="2 3">
    <name type="scientific">Artemisia annua</name>
    <name type="common">Sweet wormwood</name>
    <dbReference type="NCBI Taxonomy" id="35608"/>
    <lineage>
        <taxon>Eukaryota</taxon>
        <taxon>Viridiplantae</taxon>
        <taxon>Streptophyta</taxon>
        <taxon>Embryophyta</taxon>
        <taxon>Tracheophyta</taxon>
        <taxon>Spermatophyta</taxon>
        <taxon>Magnoliopsida</taxon>
        <taxon>eudicotyledons</taxon>
        <taxon>Gunneridae</taxon>
        <taxon>Pentapetalae</taxon>
        <taxon>asterids</taxon>
        <taxon>campanulids</taxon>
        <taxon>Asterales</taxon>
        <taxon>Asteraceae</taxon>
        <taxon>Asteroideae</taxon>
        <taxon>Anthemideae</taxon>
        <taxon>Artemisiinae</taxon>
        <taxon>Artemisia</taxon>
    </lineage>
</organism>
<dbReference type="Proteomes" id="UP000245207">
    <property type="component" value="Unassembled WGS sequence"/>
</dbReference>
<sequence>MKVEIMLLDFEALTPNLLARTIETVQGGGLIILLIRSLSSLTCLYTMVMRGGGGEDAGGRRRCGGVIVVFKVRSNVLLSAQNFSEMVD</sequence>
<name>A0A2U1MB84_ARTAN</name>
<dbReference type="STRING" id="35608.A0A2U1MB84"/>
<dbReference type="EMBL" id="PKPP01005876">
    <property type="protein sequence ID" value="PWA58508.1"/>
    <property type="molecule type" value="Genomic_DNA"/>
</dbReference>
<evidence type="ECO:0000259" key="1">
    <source>
        <dbReference type="Pfam" id="PF08351"/>
    </source>
</evidence>
<dbReference type="InterPro" id="IPR013562">
    <property type="entry name" value="TmcA/NAT10_N"/>
</dbReference>
<dbReference type="GO" id="GO:1990883">
    <property type="term" value="F:18S rRNA cytidine N-acetyltransferase activity"/>
    <property type="evidence" value="ECO:0007669"/>
    <property type="project" value="TreeGrafter"/>
</dbReference>
<evidence type="ECO:0000313" key="3">
    <source>
        <dbReference type="Proteomes" id="UP000245207"/>
    </source>
</evidence>
<dbReference type="Pfam" id="PF08351">
    <property type="entry name" value="TmcA_N"/>
    <property type="match status" value="1"/>
</dbReference>
<accession>A0A2U1MB84</accession>
<dbReference type="AlphaFoldDB" id="A0A2U1MB84"/>
<protein>
    <submittedName>
        <fullName evidence="2">UPF0202 plant-like protein</fullName>
    </submittedName>
</protein>
<feature type="domain" description="TmcA/NAT10 N-terminal" evidence="1">
    <location>
        <begin position="7"/>
        <end position="38"/>
    </location>
</feature>
<evidence type="ECO:0000313" key="2">
    <source>
        <dbReference type="EMBL" id="PWA58508.1"/>
    </source>
</evidence>
<reference evidence="2 3" key="1">
    <citation type="journal article" date="2018" name="Mol. Plant">
        <title>The genome of Artemisia annua provides insight into the evolution of Asteraceae family and artemisinin biosynthesis.</title>
        <authorList>
            <person name="Shen Q."/>
            <person name="Zhang L."/>
            <person name="Liao Z."/>
            <person name="Wang S."/>
            <person name="Yan T."/>
            <person name="Shi P."/>
            <person name="Liu M."/>
            <person name="Fu X."/>
            <person name="Pan Q."/>
            <person name="Wang Y."/>
            <person name="Lv Z."/>
            <person name="Lu X."/>
            <person name="Zhang F."/>
            <person name="Jiang W."/>
            <person name="Ma Y."/>
            <person name="Chen M."/>
            <person name="Hao X."/>
            <person name="Li L."/>
            <person name="Tang Y."/>
            <person name="Lv G."/>
            <person name="Zhou Y."/>
            <person name="Sun X."/>
            <person name="Brodelius P.E."/>
            <person name="Rose J.K.C."/>
            <person name="Tang K."/>
        </authorList>
    </citation>
    <scope>NUCLEOTIDE SEQUENCE [LARGE SCALE GENOMIC DNA]</scope>
    <source>
        <strain evidence="3">cv. Huhao1</strain>
        <tissue evidence="2">Leaf</tissue>
    </source>
</reference>
<comment type="caution">
    <text evidence="2">The sequence shown here is derived from an EMBL/GenBank/DDBJ whole genome shotgun (WGS) entry which is preliminary data.</text>
</comment>
<dbReference type="GO" id="GO:0005730">
    <property type="term" value="C:nucleolus"/>
    <property type="evidence" value="ECO:0007669"/>
    <property type="project" value="TreeGrafter"/>
</dbReference>
<dbReference type="GO" id="GO:0030686">
    <property type="term" value="C:90S preribosome"/>
    <property type="evidence" value="ECO:0007669"/>
    <property type="project" value="TreeGrafter"/>
</dbReference>
<proteinExistence type="predicted"/>
<dbReference type="GO" id="GO:1904812">
    <property type="term" value="P:rRNA acetylation involved in maturation of SSU-rRNA"/>
    <property type="evidence" value="ECO:0007669"/>
    <property type="project" value="TreeGrafter"/>
</dbReference>